<dbReference type="Proteomes" id="UP000694890">
    <property type="component" value="Linkage group LG9"/>
</dbReference>
<comment type="function">
    <text evidence="8">The proteasome is a multicatalytic proteinase complex which is characterized by its ability to cleave peptides with Arg, Phe, Tyr, Leu, and Glu adjacent to the leaving group at neutral or slightly basic pH. The proteasome has an ATP-dependent proteolytic activity. This subunit is involved in antigen processing to generate class I binding peptides.</text>
</comment>
<dbReference type="PROSITE" id="PS00854">
    <property type="entry name" value="PROTEASOME_BETA_1"/>
    <property type="match status" value="1"/>
</dbReference>
<protein>
    <recommendedName>
        <fullName evidence="10">Proteasome subunit beta</fullName>
    </recommendedName>
</protein>
<reference evidence="13" key="1">
    <citation type="submission" date="2015-09" db="EMBL/GenBank/DDBJ databases">
        <authorList>
            <person name="Sai Rama Sridatta P."/>
        </authorList>
    </citation>
    <scope>NUCLEOTIDE SEQUENCE [LARGE SCALE GENOMIC DNA]</scope>
</reference>
<dbReference type="KEGG" id="lcf:108898980"/>
<keyword evidence="13" id="KW-1185">Reference proteome</keyword>
<evidence type="ECO:0000256" key="7">
    <source>
        <dbReference type="ARBA" id="ARBA00023242"/>
    </source>
</evidence>
<proteinExistence type="inferred from homology"/>
<dbReference type="Pfam" id="PF12465">
    <property type="entry name" value="Pr_beta_C"/>
    <property type="match status" value="1"/>
</dbReference>
<evidence type="ECO:0000259" key="11">
    <source>
        <dbReference type="Pfam" id="PF12465"/>
    </source>
</evidence>
<feature type="active site" description="Nucleophile" evidence="9">
    <location>
        <position position="63"/>
    </location>
</feature>
<dbReference type="InterPro" id="IPR000243">
    <property type="entry name" value="Pept_T1A_subB"/>
</dbReference>
<dbReference type="GeneID" id="108898980"/>
<feature type="domain" description="Proteasome beta subunit C-terminal" evidence="11">
    <location>
        <begin position="271"/>
        <end position="299"/>
    </location>
</feature>
<keyword evidence="6 10" id="KW-0647">Proteasome</keyword>
<name>A0A4W6DM55_LATCA</name>
<evidence type="ECO:0000256" key="9">
    <source>
        <dbReference type="PIRSR" id="PIRSR600243-1"/>
    </source>
</evidence>
<evidence type="ECO:0000256" key="10">
    <source>
        <dbReference type="RuleBase" id="RU004203"/>
    </source>
</evidence>
<evidence type="ECO:0000313" key="13">
    <source>
        <dbReference type="Proteomes" id="UP000314980"/>
    </source>
</evidence>
<evidence type="ECO:0000256" key="2">
    <source>
        <dbReference type="ARBA" id="ARBA00022490"/>
    </source>
</evidence>
<evidence type="ECO:0000256" key="1">
    <source>
        <dbReference type="ARBA" id="ARBA00001198"/>
    </source>
</evidence>
<dbReference type="InParanoid" id="A0A4W6DM55"/>
<dbReference type="InterPro" id="IPR024689">
    <property type="entry name" value="Proteasome_bsu_C"/>
</dbReference>
<dbReference type="GO" id="GO:0004298">
    <property type="term" value="F:threonine-type endopeptidase activity"/>
    <property type="evidence" value="ECO:0007669"/>
    <property type="project" value="UniProtKB-KW"/>
</dbReference>
<dbReference type="InterPro" id="IPR029055">
    <property type="entry name" value="Ntn_hydrolases_N"/>
</dbReference>
<keyword evidence="5" id="KW-0378">Hydrolase</keyword>
<dbReference type="Ensembl" id="ENSLCAT00010026525.1">
    <property type="protein sequence ID" value="ENSLCAP00010025973.1"/>
    <property type="gene ID" value="ENSLCAG00010012139.1"/>
</dbReference>
<dbReference type="CDD" id="cd03763">
    <property type="entry name" value="proteasome_beta_type_7"/>
    <property type="match status" value="1"/>
</dbReference>
<reference evidence="12" key="3">
    <citation type="submission" date="2025-05" db="UniProtKB">
        <authorList>
            <consortium name="Ensembl"/>
        </authorList>
    </citation>
    <scope>IDENTIFICATION</scope>
</reference>
<comment type="catalytic activity">
    <reaction evidence="1">
        <text>Cleavage of peptide bonds with very broad specificity.</text>
        <dbReference type="EC" id="3.4.25.1"/>
    </reaction>
</comment>
<dbReference type="FunFam" id="3.60.20.10:FF:000005">
    <property type="entry name" value="Proteasome subunit beta type-2"/>
    <property type="match status" value="1"/>
</dbReference>
<dbReference type="PANTHER" id="PTHR32194">
    <property type="entry name" value="METALLOPROTEASE TLDD"/>
    <property type="match status" value="1"/>
</dbReference>
<dbReference type="PRINTS" id="PR00141">
    <property type="entry name" value="PROTEASOME"/>
</dbReference>
<dbReference type="STRING" id="8187.ENSLCAP00010025973"/>
<dbReference type="RefSeq" id="XP_018554679.2">
    <property type="nucleotide sequence ID" value="XM_018699163.2"/>
</dbReference>
<dbReference type="Pfam" id="PF00227">
    <property type="entry name" value="Proteasome"/>
    <property type="match status" value="1"/>
</dbReference>
<dbReference type="Proteomes" id="UP000314980">
    <property type="component" value="Unassembled WGS sequence"/>
</dbReference>
<evidence type="ECO:0000256" key="3">
    <source>
        <dbReference type="ARBA" id="ARBA00022670"/>
    </source>
</evidence>
<dbReference type="GO" id="GO:0005737">
    <property type="term" value="C:cytoplasm"/>
    <property type="evidence" value="ECO:0007669"/>
    <property type="project" value="UniProtKB-SubCell"/>
</dbReference>
<dbReference type="OrthoDB" id="429533at2759"/>
<dbReference type="GO" id="GO:0005839">
    <property type="term" value="C:proteasome core complex"/>
    <property type="evidence" value="ECO:0007669"/>
    <property type="project" value="InterPro"/>
</dbReference>
<dbReference type="InterPro" id="IPR023333">
    <property type="entry name" value="Proteasome_suB-type"/>
</dbReference>
<sequence length="305" mass="32744">MSTHAASSTSRKHKSLFTKMAMLTVSRPPLGGFSFENCKRNAVLEGEVNKVGCSLPTARKTGTTICGVVFKDGVVLGADTRATEGMVVADKNCSKIHYISPNIYCCGAGTAADTEMTTQIISSNLELHGLSTGRLPRVATANRMLKQMLFRYQGYIGAALVLGGVDCNGPHLYSIYPHGSTDKLPYVTMGSGSLAAMAVFEDRYKPDMEEEAAKQLVRDAIAAGIFNDLGSGSNIDLCVITKGKVDYIRPHDEANKKGIRLNELEALQLTGDYKYKGGTTGVLTKVVTPLDLELVDESVQTMDTS</sequence>
<keyword evidence="3" id="KW-0645">Protease</keyword>
<gene>
    <name evidence="12" type="primary">PSMB7</name>
    <name evidence="14" type="synonym">psmb7</name>
</gene>
<evidence type="ECO:0000256" key="8">
    <source>
        <dbReference type="ARBA" id="ARBA00025456"/>
    </source>
</evidence>
<evidence type="ECO:0000256" key="6">
    <source>
        <dbReference type="ARBA" id="ARBA00022942"/>
    </source>
</evidence>
<dbReference type="InterPro" id="IPR016050">
    <property type="entry name" value="Proteasome_bsu_CS"/>
</dbReference>
<comment type="function">
    <text evidence="10">Component of the proteasome, a multicatalytic proteinase complex which is characterized by its ability to cleave peptides with Arg, Phe, Tyr, Leu, and Glu adjacent to the leaving group at neutral or slightly basic pH. The proteasome has an ATP-dependent proteolytic activity.</text>
</comment>
<comment type="similarity">
    <text evidence="10">Belongs to the peptidase T1B family.</text>
</comment>
<dbReference type="PROSITE" id="PS51476">
    <property type="entry name" value="PROTEASOME_BETA_2"/>
    <property type="match status" value="1"/>
</dbReference>
<dbReference type="GeneTree" id="ENSGT00940000157419"/>
<comment type="subunit">
    <text evidence="10">Component of the proteasome complex.</text>
</comment>
<dbReference type="GO" id="GO:0051603">
    <property type="term" value="P:proteolysis involved in protein catabolic process"/>
    <property type="evidence" value="ECO:0007669"/>
    <property type="project" value="InterPro"/>
</dbReference>
<organism evidence="12 13">
    <name type="scientific">Lates calcarifer</name>
    <name type="common">Barramundi</name>
    <name type="synonym">Holocentrus calcarifer</name>
    <dbReference type="NCBI Taxonomy" id="8187"/>
    <lineage>
        <taxon>Eukaryota</taxon>
        <taxon>Metazoa</taxon>
        <taxon>Chordata</taxon>
        <taxon>Craniata</taxon>
        <taxon>Vertebrata</taxon>
        <taxon>Euteleostomi</taxon>
        <taxon>Actinopterygii</taxon>
        <taxon>Neopterygii</taxon>
        <taxon>Teleostei</taxon>
        <taxon>Neoteleostei</taxon>
        <taxon>Acanthomorphata</taxon>
        <taxon>Carangaria</taxon>
        <taxon>Carangaria incertae sedis</taxon>
        <taxon>Centropomidae</taxon>
        <taxon>Lates</taxon>
    </lineage>
</organism>
<comment type="subcellular location">
    <subcellularLocation>
        <location evidence="10">Cytoplasm</location>
    </subcellularLocation>
    <subcellularLocation>
        <location evidence="10">Nucleus</location>
    </subcellularLocation>
</comment>
<dbReference type="SUPFAM" id="SSF56235">
    <property type="entry name" value="N-terminal nucleophile aminohydrolases (Ntn hydrolases)"/>
    <property type="match status" value="1"/>
</dbReference>
<evidence type="ECO:0000256" key="4">
    <source>
        <dbReference type="ARBA" id="ARBA00022698"/>
    </source>
</evidence>
<evidence type="ECO:0000256" key="5">
    <source>
        <dbReference type="ARBA" id="ARBA00022801"/>
    </source>
</evidence>
<dbReference type="Gene3D" id="3.60.20.10">
    <property type="entry name" value="Glutamine Phosphoribosylpyrophosphate, subunit 1, domain 1"/>
    <property type="match status" value="1"/>
</dbReference>
<keyword evidence="4" id="KW-0888">Threonine protease</keyword>
<dbReference type="InterPro" id="IPR001353">
    <property type="entry name" value="Proteasome_sua/b"/>
</dbReference>
<dbReference type="PANTHER" id="PTHR32194:SF4">
    <property type="entry name" value="PROTEASOME SUBUNIT BETA TYPE-7"/>
    <property type="match status" value="1"/>
</dbReference>
<accession>A0A4W6DM55</accession>
<evidence type="ECO:0000313" key="14">
    <source>
        <dbReference type="RefSeq" id="XP_018554679.2"/>
    </source>
</evidence>
<reference evidence="14" key="2">
    <citation type="submission" date="2025-04" db="UniProtKB">
        <authorList>
            <consortium name="RefSeq"/>
        </authorList>
    </citation>
    <scope>IDENTIFICATION</scope>
    <source>
        <tissue evidence="14">Brain</tissue>
    </source>
</reference>
<keyword evidence="2 10" id="KW-0963">Cytoplasm</keyword>
<dbReference type="AlphaFoldDB" id="A0A4W6DM55"/>
<keyword evidence="7 10" id="KW-0539">Nucleus</keyword>
<dbReference type="GO" id="GO:0005634">
    <property type="term" value="C:nucleus"/>
    <property type="evidence" value="ECO:0007669"/>
    <property type="project" value="UniProtKB-SubCell"/>
</dbReference>
<evidence type="ECO:0000313" key="12">
    <source>
        <dbReference type="Ensembl" id="ENSLCAP00010025973.1"/>
    </source>
</evidence>